<dbReference type="Proteomes" id="UP001174936">
    <property type="component" value="Unassembled WGS sequence"/>
</dbReference>
<dbReference type="PROSITE" id="PS00463">
    <property type="entry name" value="ZN2_CY6_FUNGAL_1"/>
    <property type="match status" value="1"/>
</dbReference>
<feature type="region of interest" description="Disordered" evidence="4">
    <location>
        <begin position="92"/>
        <end position="123"/>
    </location>
</feature>
<dbReference type="EMBL" id="JAULSV010000003">
    <property type="protein sequence ID" value="KAK0649240.1"/>
    <property type="molecule type" value="Genomic_DNA"/>
</dbReference>
<dbReference type="SUPFAM" id="SSF57701">
    <property type="entry name" value="Zn2/Cys6 DNA-binding domain"/>
    <property type="match status" value="1"/>
</dbReference>
<evidence type="ECO:0000313" key="7">
    <source>
        <dbReference type="Proteomes" id="UP001174936"/>
    </source>
</evidence>
<feature type="region of interest" description="Disordered" evidence="4">
    <location>
        <begin position="649"/>
        <end position="670"/>
    </location>
</feature>
<dbReference type="GO" id="GO:0006351">
    <property type="term" value="P:DNA-templated transcription"/>
    <property type="evidence" value="ECO:0007669"/>
    <property type="project" value="InterPro"/>
</dbReference>
<dbReference type="PROSITE" id="PS50048">
    <property type="entry name" value="ZN2_CY6_FUNGAL_2"/>
    <property type="match status" value="1"/>
</dbReference>
<keyword evidence="7" id="KW-1185">Reference proteome</keyword>
<dbReference type="SMART" id="SM00066">
    <property type="entry name" value="GAL4"/>
    <property type="match status" value="1"/>
</dbReference>
<dbReference type="GO" id="GO:0005634">
    <property type="term" value="C:nucleus"/>
    <property type="evidence" value="ECO:0007669"/>
    <property type="project" value="UniProtKB-SubCell"/>
</dbReference>
<organism evidence="6 7">
    <name type="scientific">Cercophora newfieldiana</name>
    <dbReference type="NCBI Taxonomy" id="92897"/>
    <lineage>
        <taxon>Eukaryota</taxon>
        <taxon>Fungi</taxon>
        <taxon>Dikarya</taxon>
        <taxon>Ascomycota</taxon>
        <taxon>Pezizomycotina</taxon>
        <taxon>Sordariomycetes</taxon>
        <taxon>Sordariomycetidae</taxon>
        <taxon>Sordariales</taxon>
        <taxon>Lasiosphaeriaceae</taxon>
        <taxon>Cercophora</taxon>
    </lineage>
</organism>
<evidence type="ECO:0000256" key="1">
    <source>
        <dbReference type="ARBA" id="ARBA00004123"/>
    </source>
</evidence>
<reference evidence="6" key="1">
    <citation type="submission" date="2023-06" db="EMBL/GenBank/DDBJ databases">
        <title>Genome-scale phylogeny and comparative genomics of the fungal order Sordariales.</title>
        <authorList>
            <consortium name="Lawrence Berkeley National Laboratory"/>
            <person name="Hensen N."/>
            <person name="Bonometti L."/>
            <person name="Westerberg I."/>
            <person name="Brannstrom I.O."/>
            <person name="Guillou S."/>
            <person name="Cros-Aarteil S."/>
            <person name="Calhoun S."/>
            <person name="Haridas S."/>
            <person name="Kuo A."/>
            <person name="Mondo S."/>
            <person name="Pangilinan J."/>
            <person name="Riley R."/>
            <person name="Labutti K."/>
            <person name="Andreopoulos B."/>
            <person name="Lipzen A."/>
            <person name="Chen C."/>
            <person name="Yanf M."/>
            <person name="Daum C."/>
            <person name="Ng V."/>
            <person name="Clum A."/>
            <person name="Steindorff A."/>
            <person name="Ohm R."/>
            <person name="Martin F."/>
            <person name="Silar P."/>
            <person name="Natvig D."/>
            <person name="Lalanne C."/>
            <person name="Gautier V."/>
            <person name="Ament-Velasquez S.L."/>
            <person name="Kruys A."/>
            <person name="Hutchinson M.I."/>
            <person name="Powell A.J."/>
            <person name="Barry K."/>
            <person name="Miller A.N."/>
            <person name="Grigoriev I.V."/>
            <person name="Debuchy R."/>
            <person name="Gladieux P."/>
            <person name="Thoren M.H."/>
            <person name="Johannesson H."/>
        </authorList>
    </citation>
    <scope>NUCLEOTIDE SEQUENCE</scope>
    <source>
        <strain evidence="6">SMH2532-1</strain>
    </source>
</reference>
<sequence length="705" mass="77216">MKRRLSPSSDAHAGPARRARQPQISCDFCRSRKLRCGPERPCPHCLARDQPCEGGSASRAAPTDANLTEILQRLRRLEQAVFSVNKDAGALSDCAHPESRRSPGIEGSDTRHRRDGSPSADLAYPEASDVSLPNDRCPFAFQVAKPAAAGLSSFLSQWTPEAESSRLIFLPAKEDALALFDHFLQASHFMPSIVHASTARSAISDVCSPTAATSYHRGSTRLARAAFTLSICATAAFFWEKDSPSICRLFPSEEDICRPGHVWRRTAWDMLDQLRQLSLPPSLEEVQANAILGDLIYNIEGCSPRLRFLHSRSVAIAREMSLHLLDAKPAPPGTTPKQDEYRKEVQRRLWWYISSSNWLLSVMGGPHDRTYTVNPHHTIVNFPANVNNDDPFTVHPPATETDMTYFNLRIRLAEVCRKVTDALPLGSGEINELPFDRIAAISRLFDEAYSSMPPTFALGAPISSNTSRATNTARRVIHLSFHARRARIFRPFLLSAPNHQTDPRFSQFRAMCLHSARVVLDVASELVREGLDGGKGRTQWSGCVISHLFIACVVLVTHPGFATSRNGDESTPDPEAEAIGAELSNARQLLERAAKVSLVAGNLVRKLVDVLKRSVTASSSLSESATTIVNDSVQNAGYSPPWLSSGGPAIATPNGAWDHGNHSQSHPHLSESQWADLAGTAFPDGDGWGQLFADLDAAFPAPFFT</sequence>
<dbReference type="InterPro" id="IPR036864">
    <property type="entry name" value="Zn2-C6_fun-type_DNA-bd_sf"/>
</dbReference>
<protein>
    <recommendedName>
        <fullName evidence="5">Zn(2)-C6 fungal-type domain-containing protein</fullName>
    </recommendedName>
</protein>
<comment type="caution">
    <text evidence="6">The sequence shown here is derived from an EMBL/GenBank/DDBJ whole genome shotgun (WGS) entry which is preliminary data.</text>
</comment>
<proteinExistence type="predicted"/>
<gene>
    <name evidence="6" type="ORF">B0T16DRAFT_127478</name>
</gene>
<dbReference type="InterPro" id="IPR001138">
    <property type="entry name" value="Zn2Cys6_DnaBD"/>
</dbReference>
<evidence type="ECO:0000259" key="5">
    <source>
        <dbReference type="PROSITE" id="PS50048"/>
    </source>
</evidence>
<name>A0AA39YCA8_9PEZI</name>
<evidence type="ECO:0000256" key="2">
    <source>
        <dbReference type="ARBA" id="ARBA00022723"/>
    </source>
</evidence>
<feature type="domain" description="Zn(2)-C6 fungal-type" evidence="5">
    <location>
        <begin position="25"/>
        <end position="52"/>
    </location>
</feature>
<dbReference type="Gene3D" id="4.10.240.10">
    <property type="entry name" value="Zn(2)-C6 fungal-type DNA-binding domain"/>
    <property type="match status" value="1"/>
</dbReference>
<evidence type="ECO:0000256" key="3">
    <source>
        <dbReference type="ARBA" id="ARBA00023242"/>
    </source>
</evidence>
<keyword evidence="3" id="KW-0539">Nucleus</keyword>
<dbReference type="CDD" id="cd00067">
    <property type="entry name" value="GAL4"/>
    <property type="match status" value="1"/>
</dbReference>
<dbReference type="Pfam" id="PF04082">
    <property type="entry name" value="Fungal_trans"/>
    <property type="match status" value="1"/>
</dbReference>
<dbReference type="CDD" id="cd12148">
    <property type="entry name" value="fungal_TF_MHR"/>
    <property type="match status" value="1"/>
</dbReference>
<evidence type="ECO:0000313" key="6">
    <source>
        <dbReference type="EMBL" id="KAK0649240.1"/>
    </source>
</evidence>
<dbReference type="AlphaFoldDB" id="A0AA39YCA8"/>
<accession>A0AA39YCA8</accession>
<dbReference type="GO" id="GO:0003677">
    <property type="term" value="F:DNA binding"/>
    <property type="evidence" value="ECO:0007669"/>
    <property type="project" value="InterPro"/>
</dbReference>
<comment type="subcellular location">
    <subcellularLocation>
        <location evidence="1">Nucleus</location>
    </subcellularLocation>
</comment>
<dbReference type="Pfam" id="PF00172">
    <property type="entry name" value="Zn_clus"/>
    <property type="match status" value="1"/>
</dbReference>
<feature type="region of interest" description="Disordered" evidence="4">
    <location>
        <begin position="1"/>
        <end position="22"/>
    </location>
</feature>
<feature type="compositionally biased region" description="Basic and acidic residues" evidence="4">
    <location>
        <begin position="95"/>
        <end position="116"/>
    </location>
</feature>
<dbReference type="InterPro" id="IPR007219">
    <property type="entry name" value="XnlR_reg_dom"/>
</dbReference>
<dbReference type="GO" id="GO:0000981">
    <property type="term" value="F:DNA-binding transcription factor activity, RNA polymerase II-specific"/>
    <property type="evidence" value="ECO:0007669"/>
    <property type="project" value="InterPro"/>
</dbReference>
<dbReference type="PANTHER" id="PTHR31001:SF90">
    <property type="entry name" value="CENTROMERE DNA-BINDING PROTEIN COMPLEX CBF3 SUBUNIT B"/>
    <property type="match status" value="1"/>
</dbReference>
<evidence type="ECO:0000256" key="4">
    <source>
        <dbReference type="SAM" id="MobiDB-lite"/>
    </source>
</evidence>
<dbReference type="GO" id="GO:0008270">
    <property type="term" value="F:zinc ion binding"/>
    <property type="evidence" value="ECO:0007669"/>
    <property type="project" value="InterPro"/>
</dbReference>
<dbReference type="PANTHER" id="PTHR31001">
    <property type="entry name" value="UNCHARACTERIZED TRANSCRIPTIONAL REGULATORY PROTEIN"/>
    <property type="match status" value="1"/>
</dbReference>
<dbReference type="InterPro" id="IPR050613">
    <property type="entry name" value="Sec_Metabolite_Reg"/>
</dbReference>
<keyword evidence="2" id="KW-0479">Metal-binding</keyword>